<name>A0ABR7RGX3_9PROT</name>
<reference evidence="2 3" key="1">
    <citation type="journal article" date="2013" name="Int. J. Syst. Evol. Microbiol.">
        <title>Roseomonas aerophila sp. nov., isolated from air.</title>
        <authorList>
            <person name="Kim S.J."/>
            <person name="Weon H.Y."/>
            <person name="Ahn J.H."/>
            <person name="Hong S.B."/>
            <person name="Seok S.J."/>
            <person name="Whang K.S."/>
            <person name="Kwon S.W."/>
        </authorList>
    </citation>
    <scope>NUCLEOTIDE SEQUENCE [LARGE SCALE GENOMIC DNA]</scope>
    <source>
        <strain evidence="2 3">NBRC 108923</strain>
    </source>
</reference>
<accession>A0ABR7RGX3</accession>
<keyword evidence="1" id="KW-1133">Transmembrane helix</keyword>
<evidence type="ECO:0000313" key="2">
    <source>
        <dbReference type="EMBL" id="MBC9205800.1"/>
    </source>
</evidence>
<keyword evidence="1" id="KW-0472">Membrane</keyword>
<feature type="transmembrane region" description="Helical" evidence="1">
    <location>
        <begin position="44"/>
        <end position="63"/>
    </location>
</feature>
<keyword evidence="3" id="KW-1185">Reference proteome</keyword>
<dbReference type="Proteomes" id="UP000626026">
    <property type="component" value="Unassembled WGS sequence"/>
</dbReference>
<proteinExistence type="predicted"/>
<organism evidence="2 3">
    <name type="scientific">Teichococcus aerophilus</name>
    <dbReference type="NCBI Taxonomy" id="1224513"/>
    <lineage>
        <taxon>Bacteria</taxon>
        <taxon>Pseudomonadati</taxon>
        <taxon>Pseudomonadota</taxon>
        <taxon>Alphaproteobacteria</taxon>
        <taxon>Acetobacterales</taxon>
        <taxon>Roseomonadaceae</taxon>
        <taxon>Roseomonas</taxon>
    </lineage>
</organism>
<evidence type="ECO:0000313" key="3">
    <source>
        <dbReference type="Proteomes" id="UP000626026"/>
    </source>
</evidence>
<keyword evidence="1" id="KW-0812">Transmembrane</keyword>
<comment type="caution">
    <text evidence="2">The sequence shown here is derived from an EMBL/GenBank/DDBJ whole genome shotgun (WGS) entry which is preliminary data.</text>
</comment>
<dbReference type="EMBL" id="JACTVA010000003">
    <property type="protein sequence ID" value="MBC9205800.1"/>
    <property type="molecule type" value="Genomic_DNA"/>
</dbReference>
<dbReference type="RefSeq" id="WP_187782970.1">
    <property type="nucleotide sequence ID" value="NZ_JACTVA010000003.1"/>
</dbReference>
<evidence type="ECO:0000256" key="1">
    <source>
        <dbReference type="SAM" id="Phobius"/>
    </source>
</evidence>
<protein>
    <submittedName>
        <fullName evidence="2">Uncharacterized protein</fullName>
    </submittedName>
</protein>
<sequence length="76" mass="8974">MRKYLTLLVLSLVALFWVLPTLLELRQADKAWLDWMPDTDAELWTYVRLALELLAIVAGLMVLRQAWKQFWRALAD</sequence>
<gene>
    <name evidence="2" type="ORF">IBL26_03050</name>
</gene>